<evidence type="ECO:0000256" key="6">
    <source>
        <dbReference type="RuleBase" id="RU310713"/>
    </source>
</evidence>
<evidence type="ECO:0000313" key="10">
    <source>
        <dbReference type="Proteomes" id="UP001488805"/>
    </source>
</evidence>
<feature type="compositionally biased region" description="Polar residues" evidence="7">
    <location>
        <begin position="126"/>
        <end position="140"/>
    </location>
</feature>
<evidence type="ECO:0000256" key="4">
    <source>
        <dbReference type="ARBA" id="ARBA00022989"/>
    </source>
</evidence>
<keyword evidence="4 6" id="KW-1133">Transmembrane helix</keyword>
<dbReference type="PANTHER" id="PTHR23302">
    <property type="entry name" value="TRANSMEMBRANE CHANNEL-RELATED"/>
    <property type="match status" value="1"/>
</dbReference>
<keyword evidence="10" id="KW-1185">Reference proteome</keyword>
<feature type="transmembrane region" description="Helical" evidence="6">
    <location>
        <begin position="491"/>
        <end position="512"/>
    </location>
</feature>
<accession>A0AAW1FKI8</accession>
<dbReference type="PANTHER" id="PTHR23302:SF4">
    <property type="entry name" value="TRANSMEMBRANE CHANNEL-LIKE PROTEIN 6"/>
    <property type="match status" value="1"/>
</dbReference>
<evidence type="ECO:0000259" key="8">
    <source>
        <dbReference type="Pfam" id="PF07810"/>
    </source>
</evidence>
<keyword evidence="5 6" id="KW-0472">Membrane</keyword>
<evidence type="ECO:0000256" key="2">
    <source>
        <dbReference type="ARBA" id="ARBA00006510"/>
    </source>
</evidence>
<dbReference type="InterPro" id="IPR012496">
    <property type="entry name" value="TMC_dom"/>
</dbReference>
<organism evidence="9 10">
    <name type="scientific">Zoarces viviparus</name>
    <name type="common">Viviparous eelpout</name>
    <name type="synonym">Blennius viviparus</name>
    <dbReference type="NCBI Taxonomy" id="48416"/>
    <lineage>
        <taxon>Eukaryota</taxon>
        <taxon>Metazoa</taxon>
        <taxon>Chordata</taxon>
        <taxon>Craniata</taxon>
        <taxon>Vertebrata</taxon>
        <taxon>Euteleostomi</taxon>
        <taxon>Actinopterygii</taxon>
        <taxon>Neopterygii</taxon>
        <taxon>Teleostei</taxon>
        <taxon>Neoteleostei</taxon>
        <taxon>Acanthomorphata</taxon>
        <taxon>Eupercaria</taxon>
        <taxon>Perciformes</taxon>
        <taxon>Cottioidei</taxon>
        <taxon>Zoarcales</taxon>
        <taxon>Zoarcidae</taxon>
        <taxon>Zoarcinae</taxon>
        <taxon>Zoarces</taxon>
    </lineage>
</organism>
<dbReference type="EMBL" id="JBCEZU010000056">
    <property type="protein sequence ID" value="KAK9535126.1"/>
    <property type="molecule type" value="Genomic_DNA"/>
</dbReference>
<sequence length="807" mass="90986">MAYSVNICQIDSGSESESDFENMGESEPDQSSFSLFVEPAAGTQRCPETLQMDVFRECTGTNTEHLPFPASGHVSGETLDREQMNPLQRHRWSSATLKVLSAMPSRTAVMRSAAVIPQRGRESSQLHRQQTSSCGSSRPSRTIPEDVEQADMEQVGTEGNKKRQLMLDLRGLSASEGMRKLRAAPLSLADKMDVRRLAFSDLAERSLIGRNIACYSRLSVCISRTWRHCLFGCLPVLASLQLWHSPMKRLSGRFGTGVLSYFLFLRTLLLFNLLLFVIFGLFLVFPQAVNPPPLPRGSDLYAFTGLELLAGTGYISQSVMFYGYYTNTILKTCRAANSTAESPDLPVCDSDGPQTVPYSIPAAYFFTIGIAFFIICIILVYSMSQSFGRSFQVLKSNGNLAVKVLCSWDFKVTRETSVRLQSEKISTQLKELLSEVIRGEDTKSCVHRLCRLMVHLMAWAICLASICLGAMAVHYLSEAAITQSLFRDEELLLLSAVVSGFNLLLPGLFNLCAWMENHDSPSVRVYVSICRNLLLKVSIVGVLCFRWVGRIAVEPESRGLQCWESFVGQELYRLLLMDFVFTVLYTFLGEFLWRLFSKRILKRKRKPVFDIARNVLELIYGQTLTWLGVLFAPLLPAVQIIKLFVLFYMKKSSLMLNCQASRKPWRASQMTTLFISLLCFPSFLGAAVSITYIIWTIKPSSRCGPFRNLTTMFQSGQLWAQELENAHPVLSHLSWAYNALLENPLFLFLASGVFLLVICFHTQVVDGQRRIIIRLEKQIENEGKDKKFLITNLQAIYERSSLVSPHR</sequence>
<proteinExistence type="inferred from homology"/>
<dbReference type="GO" id="GO:0005886">
    <property type="term" value="C:plasma membrane"/>
    <property type="evidence" value="ECO:0007669"/>
    <property type="project" value="InterPro"/>
</dbReference>
<feature type="transmembrane region" description="Helical" evidence="6">
    <location>
        <begin position="456"/>
        <end position="476"/>
    </location>
</feature>
<evidence type="ECO:0000313" key="9">
    <source>
        <dbReference type="EMBL" id="KAK9535126.1"/>
    </source>
</evidence>
<comment type="similarity">
    <text evidence="2 6">Belongs to the TMC family.</text>
</comment>
<dbReference type="AlphaFoldDB" id="A0AAW1FKI8"/>
<dbReference type="InterPro" id="IPR038900">
    <property type="entry name" value="TMC"/>
</dbReference>
<evidence type="ECO:0000256" key="1">
    <source>
        <dbReference type="ARBA" id="ARBA00004141"/>
    </source>
</evidence>
<feature type="region of interest" description="Disordered" evidence="7">
    <location>
        <begin position="116"/>
        <end position="160"/>
    </location>
</feature>
<reference evidence="9 10" key="1">
    <citation type="journal article" date="2024" name="Genome Biol. Evol.">
        <title>Chromosome-level genome assembly of the viviparous eelpout Zoarces viviparus.</title>
        <authorList>
            <person name="Fuhrmann N."/>
            <person name="Brasseur M.V."/>
            <person name="Bakowski C.E."/>
            <person name="Podsiadlowski L."/>
            <person name="Prost S."/>
            <person name="Krehenwinkel H."/>
            <person name="Mayer C."/>
        </authorList>
    </citation>
    <scope>NUCLEOTIDE SEQUENCE [LARGE SCALE GENOMIC DNA]</scope>
    <source>
        <strain evidence="9">NO-MEL_2022_Ind0_liver</strain>
    </source>
</reference>
<feature type="transmembrane region" description="Helical" evidence="6">
    <location>
        <begin position="263"/>
        <end position="285"/>
    </location>
</feature>
<dbReference type="Pfam" id="PF07810">
    <property type="entry name" value="TMC"/>
    <property type="match status" value="1"/>
</dbReference>
<feature type="transmembrane region" description="Helical" evidence="6">
    <location>
        <begin position="630"/>
        <end position="649"/>
    </location>
</feature>
<gene>
    <name evidence="9" type="ORF">VZT92_007527</name>
</gene>
<keyword evidence="3 6" id="KW-0812">Transmembrane</keyword>
<feature type="transmembrane region" description="Helical" evidence="6">
    <location>
        <begin position="745"/>
        <end position="765"/>
    </location>
</feature>
<protein>
    <recommendedName>
        <fullName evidence="6">Transmembrane channel-like protein</fullName>
    </recommendedName>
</protein>
<feature type="transmembrane region" description="Helical" evidence="6">
    <location>
        <begin position="533"/>
        <end position="553"/>
    </location>
</feature>
<name>A0AAW1FKI8_ZOAVI</name>
<feature type="transmembrane region" description="Helical" evidence="6">
    <location>
        <begin position="573"/>
        <end position="596"/>
    </location>
</feature>
<comment type="subcellular location">
    <subcellularLocation>
        <location evidence="1 6">Membrane</location>
        <topology evidence="1 6">Multi-pass membrane protein</topology>
    </subcellularLocation>
</comment>
<comment type="caution">
    <text evidence="9">The sequence shown here is derived from an EMBL/GenBank/DDBJ whole genome shotgun (WGS) entry which is preliminary data.</text>
</comment>
<evidence type="ECO:0000256" key="7">
    <source>
        <dbReference type="SAM" id="MobiDB-lite"/>
    </source>
</evidence>
<evidence type="ECO:0000256" key="5">
    <source>
        <dbReference type="ARBA" id="ARBA00023136"/>
    </source>
</evidence>
<dbReference type="Proteomes" id="UP001488805">
    <property type="component" value="Unassembled WGS sequence"/>
</dbReference>
<feature type="transmembrane region" description="Helical" evidence="6">
    <location>
        <begin position="670"/>
        <end position="695"/>
    </location>
</feature>
<evidence type="ECO:0000256" key="3">
    <source>
        <dbReference type="ARBA" id="ARBA00022692"/>
    </source>
</evidence>
<feature type="transmembrane region" description="Helical" evidence="6">
    <location>
        <begin position="362"/>
        <end position="381"/>
    </location>
</feature>
<feature type="domain" description="TMC" evidence="8">
    <location>
        <begin position="562"/>
        <end position="668"/>
    </location>
</feature>
<dbReference type="GO" id="GO:0008381">
    <property type="term" value="F:mechanosensitive monoatomic ion channel activity"/>
    <property type="evidence" value="ECO:0007669"/>
    <property type="project" value="TreeGrafter"/>
</dbReference>